<evidence type="ECO:0000313" key="7">
    <source>
        <dbReference type="Proteomes" id="UP000030750"/>
    </source>
</evidence>
<protein>
    <submittedName>
        <fullName evidence="6">Adenosylhomocysteinase, putative</fullName>
    </submittedName>
</protein>
<organism evidence="6 7">
    <name type="scientific">Eimeria brunetti</name>
    <dbReference type="NCBI Taxonomy" id="51314"/>
    <lineage>
        <taxon>Eukaryota</taxon>
        <taxon>Sar</taxon>
        <taxon>Alveolata</taxon>
        <taxon>Apicomplexa</taxon>
        <taxon>Conoidasida</taxon>
        <taxon>Coccidia</taxon>
        <taxon>Eucoccidiorida</taxon>
        <taxon>Eimeriorina</taxon>
        <taxon>Eimeriidae</taxon>
        <taxon>Eimeria</taxon>
    </lineage>
</organism>
<dbReference type="InterPro" id="IPR036291">
    <property type="entry name" value="NAD(P)-bd_dom_sf"/>
</dbReference>
<dbReference type="InterPro" id="IPR042172">
    <property type="entry name" value="Adenosylhomocyst_ase-like_sf"/>
</dbReference>
<dbReference type="AlphaFoldDB" id="U6LFH3"/>
<dbReference type="Gene3D" id="3.40.50.1480">
    <property type="entry name" value="Adenosylhomocysteinase-like"/>
    <property type="match status" value="2"/>
</dbReference>
<dbReference type="SUPFAM" id="SSF52283">
    <property type="entry name" value="Formate/glycerate dehydrogenase catalytic domain-like"/>
    <property type="match status" value="1"/>
</dbReference>
<dbReference type="EMBL" id="HG710689">
    <property type="protein sequence ID" value="CDJ47324.1"/>
    <property type="molecule type" value="Genomic_DNA"/>
</dbReference>
<comment type="cofactor">
    <cofactor evidence="1">
        <name>NAD(+)</name>
        <dbReference type="ChEBI" id="CHEBI:57540"/>
    </cofactor>
</comment>
<accession>U6LFH3</accession>
<dbReference type="PROSITE" id="PS00739">
    <property type="entry name" value="ADOHCYASE_2"/>
    <property type="match status" value="1"/>
</dbReference>
<feature type="domain" description="S-adenosyl-L-homocysteine hydrolase NAD binding" evidence="5">
    <location>
        <begin position="166"/>
        <end position="279"/>
    </location>
</feature>
<dbReference type="InterPro" id="IPR020082">
    <property type="entry name" value="S-Ado-L-homoCys_hydrolase_CS"/>
</dbReference>
<reference evidence="6" key="2">
    <citation type="submission" date="2013-10" db="EMBL/GenBank/DDBJ databases">
        <authorList>
            <person name="Aslett M."/>
        </authorList>
    </citation>
    <scope>NUCLEOTIDE SEQUENCE [LARGE SCALE GENOMIC DNA]</scope>
    <source>
        <strain evidence="6">Houghton</strain>
    </source>
</reference>
<dbReference type="Pfam" id="PF00670">
    <property type="entry name" value="AdoHcyase_NAD"/>
    <property type="match status" value="1"/>
</dbReference>
<dbReference type="GO" id="GO:0033353">
    <property type="term" value="P:S-adenosylmethionine cycle"/>
    <property type="evidence" value="ECO:0007669"/>
    <property type="project" value="TreeGrafter"/>
</dbReference>
<comment type="similarity">
    <text evidence="2">Belongs to the adenosylhomocysteinase family.</text>
</comment>
<keyword evidence="4" id="KW-0520">NAD</keyword>
<dbReference type="OrthoDB" id="10007170at2759"/>
<dbReference type="Pfam" id="PF05221">
    <property type="entry name" value="AdoHcyase"/>
    <property type="match status" value="1"/>
</dbReference>
<dbReference type="InterPro" id="IPR015878">
    <property type="entry name" value="Ado_hCys_hydrolase_NAD-bd"/>
</dbReference>
<dbReference type="SUPFAM" id="SSF51735">
    <property type="entry name" value="NAD(P)-binding Rossmann-fold domains"/>
    <property type="match status" value="1"/>
</dbReference>
<evidence type="ECO:0000256" key="4">
    <source>
        <dbReference type="ARBA" id="ARBA00023027"/>
    </source>
</evidence>
<dbReference type="PANTHER" id="PTHR23420">
    <property type="entry name" value="ADENOSYLHOMOCYSTEINASE"/>
    <property type="match status" value="1"/>
</dbReference>
<name>U6LFH3_9EIME</name>
<evidence type="ECO:0000256" key="3">
    <source>
        <dbReference type="ARBA" id="ARBA00022563"/>
    </source>
</evidence>
<evidence type="ECO:0000256" key="2">
    <source>
        <dbReference type="ARBA" id="ARBA00007122"/>
    </source>
</evidence>
<proteinExistence type="inferred from homology"/>
<sequence>MVFLQWETLKEYWWCIDQTLQWPDGGGPDLLVDDGGDLTLYIHEGVKIEEEVAAAVAAATATGDGAAGAAAAAAATSLLRSEVVQQQLQQRLAAAETEEEREMVCQIYSRVEVSPFWFKETAGRIKGVSEETTTGVLRLLQREAAGQLLFAAVNVNDCVTKSKFDNVYGCRQSLLDSLMRATGVMLAGKTVVVCGYGEVGKGCAAAVKGQGGRVIVSEVDPICALQACMEGFEVSPLETVVGRGDIFVTCTGNRDVITVEHMLNMKHNAITGERRKETAE</sequence>
<reference evidence="6" key="1">
    <citation type="submission" date="2013-10" db="EMBL/GenBank/DDBJ databases">
        <title>Genomic analysis of the causative agents of coccidiosis in chickens.</title>
        <authorList>
            <person name="Reid A.J."/>
            <person name="Blake D."/>
            <person name="Billington K."/>
            <person name="Browne H."/>
            <person name="Dunn M."/>
            <person name="Hung S."/>
            <person name="Kawahara F."/>
            <person name="Miranda-Saavedra D."/>
            <person name="Mourier T."/>
            <person name="Nagra H."/>
            <person name="Otto T.D."/>
            <person name="Rawlings N."/>
            <person name="Sanchez A."/>
            <person name="Sanders M."/>
            <person name="Subramaniam C."/>
            <person name="Tay Y."/>
            <person name="Dear P."/>
            <person name="Doerig C."/>
            <person name="Gruber A."/>
            <person name="Parkinson J."/>
            <person name="Shirley M."/>
            <person name="Wan K.L."/>
            <person name="Berriman M."/>
            <person name="Tomley F."/>
            <person name="Pain A."/>
        </authorList>
    </citation>
    <scope>NUCLEOTIDE SEQUENCE [LARGE SCALE GENOMIC DNA]</scope>
    <source>
        <strain evidence="6">Houghton</strain>
    </source>
</reference>
<keyword evidence="7" id="KW-1185">Reference proteome</keyword>
<dbReference type="GO" id="GO:0006730">
    <property type="term" value="P:one-carbon metabolic process"/>
    <property type="evidence" value="ECO:0007669"/>
    <property type="project" value="UniProtKB-KW"/>
</dbReference>
<evidence type="ECO:0000313" key="6">
    <source>
        <dbReference type="EMBL" id="CDJ47324.1"/>
    </source>
</evidence>
<dbReference type="GO" id="GO:0005829">
    <property type="term" value="C:cytosol"/>
    <property type="evidence" value="ECO:0007669"/>
    <property type="project" value="TreeGrafter"/>
</dbReference>
<dbReference type="SMART" id="SM00997">
    <property type="entry name" value="AdoHcyase_NAD"/>
    <property type="match status" value="1"/>
</dbReference>
<dbReference type="VEuPathDB" id="ToxoDB:EBH_0015560"/>
<keyword evidence="3" id="KW-0554">One-carbon metabolism</keyword>
<dbReference type="SMART" id="SM00996">
    <property type="entry name" value="AdoHcyase"/>
    <property type="match status" value="1"/>
</dbReference>
<dbReference type="GO" id="GO:0004013">
    <property type="term" value="F:adenosylhomocysteinase activity"/>
    <property type="evidence" value="ECO:0007669"/>
    <property type="project" value="TreeGrafter"/>
</dbReference>
<dbReference type="InterPro" id="IPR000043">
    <property type="entry name" value="Adenosylhomocysteinase-like"/>
</dbReference>
<evidence type="ECO:0000256" key="1">
    <source>
        <dbReference type="ARBA" id="ARBA00001911"/>
    </source>
</evidence>
<dbReference type="Gene3D" id="3.40.50.720">
    <property type="entry name" value="NAD(P)-binding Rossmann-like Domain"/>
    <property type="match status" value="1"/>
</dbReference>
<dbReference type="Proteomes" id="UP000030750">
    <property type="component" value="Unassembled WGS sequence"/>
</dbReference>
<evidence type="ECO:0000259" key="5">
    <source>
        <dbReference type="SMART" id="SM00997"/>
    </source>
</evidence>
<gene>
    <name evidence="6" type="ORF">EBH_0015560</name>
</gene>
<dbReference type="PANTHER" id="PTHR23420:SF0">
    <property type="entry name" value="ADENOSYLHOMOCYSTEINASE"/>
    <property type="match status" value="1"/>
</dbReference>